<protein>
    <submittedName>
        <fullName evidence="2">Uncharacterized protein</fullName>
    </submittedName>
</protein>
<dbReference type="EMBL" id="OZ022406">
    <property type="protein sequence ID" value="CAK9437045.1"/>
    <property type="molecule type" value="Genomic_DNA"/>
</dbReference>
<reference evidence="2 3" key="1">
    <citation type="submission" date="2024-03" db="EMBL/GenBank/DDBJ databases">
        <authorList>
            <person name="Brejova B."/>
        </authorList>
    </citation>
    <scope>NUCLEOTIDE SEQUENCE [LARGE SCALE GENOMIC DNA]</scope>
    <source>
        <strain evidence="2 3">CBS 14171</strain>
    </source>
</reference>
<name>A0ABP0ZK73_9ASCO</name>
<dbReference type="RefSeq" id="XP_066828438.1">
    <property type="nucleotide sequence ID" value="XM_066971396.1"/>
</dbReference>
<keyword evidence="1" id="KW-0732">Signal</keyword>
<gene>
    <name evidence="2" type="ORF">LODBEIA_P15000</name>
</gene>
<evidence type="ECO:0000313" key="3">
    <source>
        <dbReference type="Proteomes" id="UP001497383"/>
    </source>
</evidence>
<accession>A0ABP0ZK73</accession>
<dbReference type="Proteomes" id="UP001497383">
    <property type="component" value="Chromosome 2"/>
</dbReference>
<organism evidence="2 3">
    <name type="scientific">Lodderomyces beijingensis</name>
    <dbReference type="NCBI Taxonomy" id="1775926"/>
    <lineage>
        <taxon>Eukaryota</taxon>
        <taxon>Fungi</taxon>
        <taxon>Dikarya</taxon>
        <taxon>Ascomycota</taxon>
        <taxon>Saccharomycotina</taxon>
        <taxon>Pichiomycetes</taxon>
        <taxon>Debaryomycetaceae</taxon>
        <taxon>Candida/Lodderomyces clade</taxon>
        <taxon>Lodderomyces</taxon>
    </lineage>
</organism>
<feature type="signal peptide" evidence="1">
    <location>
        <begin position="1"/>
        <end position="18"/>
    </location>
</feature>
<evidence type="ECO:0000313" key="2">
    <source>
        <dbReference type="EMBL" id="CAK9437045.1"/>
    </source>
</evidence>
<feature type="chain" id="PRO_5046729069" evidence="1">
    <location>
        <begin position="19"/>
        <end position="94"/>
    </location>
</feature>
<evidence type="ECO:0000256" key="1">
    <source>
        <dbReference type="SAM" id="SignalP"/>
    </source>
</evidence>
<dbReference type="GeneID" id="92206696"/>
<proteinExistence type="predicted"/>
<keyword evidence="3" id="KW-1185">Reference proteome</keyword>
<sequence>MQFSSTNLVAAFAAIVQAAAIEDPVYVNDAVAKRDLDTLLGAVQNLQDGVDRILKKKKKRELSLGDKRDVGAVLGAVEGVVSGLKAKVDGILGL</sequence>